<evidence type="ECO:0000256" key="1">
    <source>
        <dbReference type="ARBA" id="ARBA00022884"/>
    </source>
</evidence>
<dbReference type="InterPro" id="IPR002877">
    <property type="entry name" value="RNA_MeTrfase_FtsJ_dom"/>
</dbReference>
<dbReference type="Gene3D" id="3.40.50.150">
    <property type="entry name" value="Vaccinia Virus protein VP39"/>
    <property type="match status" value="1"/>
</dbReference>
<dbReference type="GO" id="GO:0032259">
    <property type="term" value="P:methylation"/>
    <property type="evidence" value="ECO:0007669"/>
    <property type="project" value="InterPro"/>
</dbReference>
<dbReference type="InterPro" id="IPR029063">
    <property type="entry name" value="SAM-dependent_MTases_sf"/>
</dbReference>
<dbReference type="EMBL" id="HBGB01030379">
    <property type="protein sequence ID" value="CAD9062730.1"/>
    <property type="molecule type" value="Transcribed_RNA"/>
</dbReference>
<dbReference type="AlphaFoldDB" id="A0A7S1P700"/>
<evidence type="ECO:0000256" key="2">
    <source>
        <dbReference type="ARBA" id="ARBA00029460"/>
    </source>
</evidence>
<evidence type="ECO:0000256" key="4">
    <source>
        <dbReference type="SAM" id="MobiDB-lite"/>
    </source>
</evidence>
<evidence type="ECO:0000313" key="6">
    <source>
        <dbReference type="EMBL" id="CAD9062730.1"/>
    </source>
</evidence>
<dbReference type="PROSITE" id="PS50889">
    <property type="entry name" value="S4"/>
    <property type="match status" value="1"/>
</dbReference>
<name>A0A7S1P700_9ALVE</name>
<feature type="domain" description="RNA-binding S4" evidence="5">
    <location>
        <begin position="92"/>
        <end position="158"/>
    </location>
</feature>
<dbReference type="SUPFAM" id="SSF53335">
    <property type="entry name" value="S-adenosyl-L-methionine-dependent methyltransferases"/>
    <property type="match status" value="1"/>
</dbReference>
<evidence type="ECO:0000256" key="3">
    <source>
        <dbReference type="PROSITE-ProRule" id="PRU00182"/>
    </source>
</evidence>
<gene>
    <name evidence="6" type="ORF">VBRA1451_LOCUS17800</name>
</gene>
<dbReference type="PANTHER" id="PTHR32319">
    <property type="entry name" value="BACTERIAL HEMOLYSIN-LIKE PROTEIN"/>
    <property type="match status" value="1"/>
</dbReference>
<dbReference type="InterPro" id="IPR002942">
    <property type="entry name" value="S4_RNA-bd"/>
</dbReference>
<feature type="compositionally biased region" description="Basic and acidic residues" evidence="4">
    <location>
        <begin position="57"/>
        <end position="67"/>
    </location>
</feature>
<dbReference type="InterPro" id="IPR036986">
    <property type="entry name" value="S4_RNA-bd_sf"/>
</dbReference>
<dbReference type="Pfam" id="PF01728">
    <property type="entry name" value="FtsJ"/>
    <property type="match status" value="1"/>
</dbReference>
<accession>A0A7S1P700</accession>
<sequence length="350" mass="38923">MLSRWSLVLPIYWVEIYWLLGVITTPSLPRPNAASTSSVRRMTVISAFSSSFHGAIERSAQRPDHRRIPPPLYSSAHPTAPPTPPKRRAGKKRVDEWLVQAGLAETRSKAQGLVMLDRVFINDTRVGKAGELLREEDVRWLRVAGGPKYVSRGGEKLEGFMDAWGISRLDGKRVLDVGASTGGFSDCCLQRGAAHVTCVDVGRAQLDPKITSDPRVVNLERMNAKYLNSSMLPHDDYDVIVMDLSFISLTKVLPAVWPLLKTAVDNNVDPPLSGLLIALIKPQFECRKEEARRYRGIIRDGAIHRRVCEEITSFCARELSGSELMGLVESPIKGGEGNREYLLGLRRNPD</sequence>
<dbReference type="SUPFAM" id="SSF55174">
    <property type="entry name" value="Alpha-L RNA-binding motif"/>
    <property type="match status" value="1"/>
</dbReference>
<dbReference type="Pfam" id="PF01479">
    <property type="entry name" value="S4"/>
    <property type="match status" value="1"/>
</dbReference>
<keyword evidence="1 3" id="KW-0694">RNA-binding</keyword>
<dbReference type="InterPro" id="IPR047048">
    <property type="entry name" value="TlyA"/>
</dbReference>
<dbReference type="CDD" id="cd00165">
    <property type="entry name" value="S4"/>
    <property type="match status" value="1"/>
</dbReference>
<dbReference type="GO" id="GO:0008168">
    <property type="term" value="F:methyltransferase activity"/>
    <property type="evidence" value="ECO:0007669"/>
    <property type="project" value="InterPro"/>
</dbReference>
<proteinExistence type="inferred from homology"/>
<organism evidence="6">
    <name type="scientific">Vitrella brassicaformis</name>
    <dbReference type="NCBI Taxonomy" id="1169539"/>
    <lineage>
        <taxon>Eukaryota</taxon>
        <taxon>Sar</taxon>
        <taxon>Alveolata</taxon>
        <taxon>Colpodellida</taxon>
        <taxon>Vitrellaceae</taxon>
        <taxon>Vitrella</taxon>
    </lineage>
</organism>
<dbReference type="SMART" id="SM00363">
    <property type="entry name" value="S4"/>
    <property type="match status" value="1"/>
</dbReference>
<dbReference type="CDD" id="cd02440">
    <property type="entry name" value="AdoMet_MTases"/>
    <property type="match status" value="1"/>
</dbReference>
<feature type="region of interest" description="Disordered" evidence="4">
    <location>
        <begin position="57"/>
        <end position="92"/>
    </location>
</feature>
<dbReference type="PANTHER" id="PTHR32319:SF0">
    <property type="entry name" value="BACTERIAL HEMOLYSIN-LIKE PROTEIN"/>
    <property type="match status" value="1"/>
</dbReference>
<protein>
    <recommendedName>
        <fullName evidence="5">RNA-binding S4 domain-containing protein</fullName>
    </recommendedName>
</protein>
<reference evidence="6" key="1">
    <citation type="submission" date="2021-01" db="EMBL/GenBank/DDBJ databases">
        <authorList>
            <person name="Corre E."/>
            <person name="Pelletier E."/>
            <person name="Niang G."/>
            <person name="Scheremetjew M."/>
            <person name="Finn R."/>
            <person name="Kale V."/>
            <person name="Holt S."/>
            <person name="Cochrane G."/>
            <person name="Meng A."/>
            <person name="Brown T."/>
            <person name="Cohen L."/>
        </authorList>
    </citation>
    <scope>NUCLEOTIDE SEQUENCE</scope>
    <source>
        <strain evidence="6">CCMP3346</strain>
    </source>
</reference>
<dbReference type="Gene3D" id="3.10.290.10">
    <property type="entry name" value="RNA-binding S4 domain"/>
    <property type="match status" value="1"/>
</dbReference>
<evidence type="ECO:0000259" key="5">
    <source>
        <dbReference type="SMART" id="SM00363"/>
    </source>
</evidence>
<comment type="similarity">
    <text evidence="2">Belongs to the TlyA family.</text>
</comment>
<dbReference type="GO" id="GO:0003723">
    <property type="term" value="F:RNA binding"/>
    <property type="evidence" value="ECO:0007669"/>
    <property type="project" value="UniProtKB-KW"/>
</dbReference>